<dbReference type="AlphaFoldDB" id="A0A6G6BJN4"/>
<feature type="domain" description="Fe-S metabolism associated" evidence="2">
    <location>
        <begin position="12"/>
        <end position="129"/>
    </location>
</feature>
<organism evidence="3">
    <name type="scientific">Blattabacterium sp.</name>
    <name type="common">Anaplecta omei</name>
    <dbReference type="NCBI Taxonomy" id="2712789"/>
    <lineage>
        <taxon>Bacteria</taxon>
        <taxon>Pseudomonadati</taxon>
        <taxon>Bacteroidota</taxon>
        <taxon>Flavobacteriia</taxon>
        <taxon>Flavobacteriales</taxon>
        <taxon>Blattabacteriaceae</taxon>
        <taxon>Blattabacterium</taxon>
    </lineage>
</organism>
<dbReference type="Gene3D" id="3.90.1010.10">
    <property type="match status" value="1"/>
</dbReference>
<proteinExistence type="inferred from homology"/>
<evidence type="ECO:0000256" key="1">
    <source>
        <dbReference type="ARBA" id="ARBA00010282"/>
    </source>
</evidence>
<dbReference type="EMBL" id="MN038468">
    <property type="protein sequence ID" value="QID52448.1"/>
    <property type="molecule type" value="Genomic_DNA"/>
</dbReference>
<protein>
    <submittedName>
        <fullName evidence="3">Cysteine desulfuration protein</fullName>
    </submittedName>
</protein>
<evidence type="ECO:0000313" key="3">
    <source>
        <dbReference type="EMBL" id="QID52448.1"/>
    </source>
</evidence>
<sequence length="139" mass="16211">MTLKDKEQKIKQEFDQLHDWQDKYEYILYLGNSLPKQDNTFRTEDKLIYGCQSKVWLDAKLIGMKIIFDADSDALIPKGLIAIMINVYSGRYPFEIISSKANFISDIGFNNFLTPIRSNGLLLFLKKIKFYAQYFSTNS</sequence>
<dbReference type="InterPro" id="IPR003808">
    <property type="entry name" value="Fe-S_metab-assoc_dom"/>
</dbReference>
<dbReference type="PANTHER" id="PTHR43597:SF5">
    <property type="entry name" value="SUFE-LIKE PROTEIN 2, CHLOROPLASTIC"/>
    <property type="match status" value="1"/>
</dbReference>
<evidence type="ECO:0000259" key="2">
    <source>
        <dbReference type="Pfam" id="PF02657"/>
    </source>
</evidence>
<feature type="non-terminal residue" evidence="3">
    <location>
        <position position="139"/>
    </location>
</feature>
<accession>A0A6G6BJN4</accession>
<reference evidence="3" key="1">
    <citation type="journal article" date="2020" name="Biol. Lett.">
        <title>Evolutionary rates are correlated between cockroach symbionts and mitochondrial genomes.</title>
        <authorList>
            <person name="Arab D.A."/>
            <person name="Bourguignon T."/>
            <person name="Wang Z."/>
            <person name="Ho S.Y.W."/>
            <person name="Lo N."/>
        </authorList>
    </citation>
    <scope>NUCLEOTIDE SEQUENCE</scope>
    <source>
        <strain evidence="3">DHOG186</strain>
    </source>
</reference>
<dbReference type="PANTHER" id="PTHR43597">
    <property type="entry name" value="SULFUR ACCEPTOR PROTEIN CSDE"/>
    <property type="match status" value="1"/>
</dbReference>
<dbReference type="Pfam" id="PF02657">
    <property type="entry name" value="SufE"/>
    <property type="match status" value="1"/>
</dbReference>
<comment type="similarity">
    <text evidence="1">Belongs to the SufE family.</text>
</comment>
<name>A0A6G6BJN4_9FLAO</name>
<dbReference type="SUPFAM" id="SSF82649">
    <property type="entry name" value="SufE/NifU"/>
    <property type="match status" value="1"/>
</dbReference>